<feature type="domain" description="HTH cro/C1-type" evidence="2">
    <location>
        <begin position="80"/>
        <end position="134"/>
    </location>
</feature>
<feature type="domain" description="HTH cro/C1-type" evidence="2">
    <location>
        <begin position="12"/>
        <end position="66"/>
    </location>
</feature>
<dbReference type="OrthoDB" id="371153at2"/>
<keyword evidence="4" id="KW-1185">Reference proteome</keyword>
<evidence type="ECO:0000313" key="4">
    <source>
        <dbReference type="Proteomes" id="UP000267250"/>
    </source>
</evidence>
<dbReference type="InterPro" id="IPR050807">
    <property type="entry name" value="TransReg_Diox_bact_type"/>
</dbReference>
<name>A0A3Q9HRK0_9FIRM</name>
<dbReference type="SUPFAM" id="SSF47413">
    <property type="entry name" value="lambda repressor-like DNA-binding domains"/>
    <property type="match status" value="2"/>
</dbReference>
<protein>
    <recommendedName>
        <fullName evidence="2">HTH cro/C1-type domain-containing protein</fullName>
    </recommendedName>
</protein>
<dbReference type="KEGG" id="aft:BBF96_10875"/>
<evidence type="ECO:0000256" key="1">
    <source>
        <dbReference type="ARBA" id="ARBA00023125"/>
    </source>
</evidence>
<evidence type="ECO:0000313" key="3">
    <source>
        <dbReference type="EMBL" id="AZR73845.1"/>
    </source>
</evidence>
<dbReference type="PANTHER" id="PTHR46797">
    <property type="entry name" value="HTH-TYPE TRANSCRIPTIONAL REGULATOR"/>
    <property type="match status" value="1"/>
</dbReference>
<dbReference type="InterPro" id="IPR001387">
    <property type="entry name" value="Cro/C1-type_HTH"/>
</dbReference>
<proteinExistence type="predicted"/>
<organism evidence="3 4">
    <name type="scientific">Anoxybacter fermentans</name>
    <dbReference type="NCBI Taxonomy" id="1323375"/>
    <lineage>
        <taxon>Bacteria</taxon>
        <taxon>Bacillati</taxon>
        <taxon>Bacillota</taxon>
        <taxon>Clostridia</taxon>
        <taxon>Halanaerobiales</taxon>
        <taxon>Anoxybacter</taxon>
    </lineage>
</organism>
<dbReference type="Gene3D" id="1.10.260.40">
    <property type="entry name" value="lambda repressor-like DNA-binding domains"/>
    <property type="match status" value="2"/>
</dbReference>
<accession>A0A3Q9HRK0</accession>
<dbReference type="PANTHER" id="PTHR46797:SF1">
    <property type="entry name" value="METHYLPHOSPHONATE SYNTHASE"/>
    <property type="match status" value="1"/>
</dbReference>
<dbReference type="SMART" id="SM00530">
    <property type="entry name" value="HTH_XRE"/>
    <property type="match status" value="2"/>
</dbReference>
<dbReference type="GO" id="GO:0003677">
    <property type="term" value="F:DNA binding"/>
    <property type="evidence" value="ECO:0007669"/>
    <property type="project" value="UniProtKB-KW"/>
</dbReference>
<dbReference type="GO" id="GO:0005829">
    <property type="term" value="C:cytosol"/>
    <property type="evidence" value="ECO:0007669"/>
    <property type="project" value="TreeGrafter"/>
</dbReference>
<gene>
    <name evidence="3" type="ORF">BBF96_10875</name>
</gene>
<dbReference type="EMBL" id="CP016379">
    <property type="protein sequence ID" value="AZR73845.1"/>
    <property type="molecule type" value="Genomic_DNA"/>
</dbReference>
<dbReference type="Pfam" id="PF01381">
    <property type="entry name" value="HTH_3"/>
    <property type="match status" value="2"/>
</dbReference>
<dbReference type="CDD" id="cd00093">
    <property type="entry name" value="HTH_XRE"/>
    <property type="match status" value="2"/>
</dbReference>
<dbReference type="AlphaFoldDB" id="A0A3Q9HRK0"/>
<reference evidence="3 4" key="1">
    <citation type="submission" date="2016-07" db="EMBL/GenBank/DDBJ databases">
        <title>Genome and transcriptome analysis of iron-reducing fermentative bacteria Anoxybacter fermentans.</title>
        <authorList>
            <person name="Zeng X."/>
            <person name="Shao Z."/>
        </authorList>
    </citation>
    <scope>NUCLEOTIDE SEQUENCE [LARGE SCALE GENOMIC DNA]</scope>
    <source>
        <strain evidence="3 4">DY22613</strain>
    </source>
</reference>
<evidence type="ECO:0000259" key="2">
    <source>
        <dbReference type="PROSITE" id="PS50943"/>
    </source>
</evidence>
<dbReference type="InterPro" id="IPR010982">
    <property type="entry name" value="Lambda_DNA-bd_dom_sf"/>
</dbReference>
<dbReference type="PROSITE" id="PS50943">
    <property type="entry name" value="HTH_CROC1"/>
    <property type="match status" value="2"/>
</dbReference>
<dbReference type="RefSeq" id="WP_127017196.1">
    <property type="nucleotide sequence ID" value="NZ_CP016379.1"/>
</dbReference>
<dbReference type="Proteomes" id="UP000267250">
    <property type="component" value="Chromosome"/>
</dbReference>
<keyword evidence="1" id="KW-0238">DNA-binding</keyword>
<dbReference type="GO" id="GO:0003700">
    <property type="term" value="F:DNA-binding transcription factor activity"/>
    <property type="evidence" value="ECO:0007669"/>
    <property type="project" value="TreeGrafter"/>
</dbReference>
<sequence length="172" mass="19688">MTLNIEKIGLKIKELRKAHNLTYAEFGNKTGVSGSYISQIEKNKRKPSLEILSRIVDAFNISLAELLNETEEEFNIGKELRNIREAKGMSIHELYEKSGVSFFKLGQVENGTETLTPEEIEKVAKALDIKKERLFKGVENNLERIRELCTNLGLKESSIELIMEFIENELKK</sequence>